<feature type="region of interest" description="Disordered" evidence="1">
    <location>
        <begin position="1"/>
        <end position="58"/>
    </location>
</feature>
<accession>A0ABW7XAT1</accession>
<keyword evidence="3" id="KW-1185">Reference proteome</keyword>
<evidence type="ECO:0000313" key="3">
    <source>
        <dbReference type="Proteomes" id="UP001611415"/>
    </source>
</evidence>
<protein>
    <submittedName>
        <fullName evidence="2">Uncharacterized protein</fullName>
    </submittedName>
</protein>
<dbReference type="RefSeq" id="WP_364822847.1">
    <property type="nucleotide sequence ID" value="NZ_JBFAYM010000009.1"/>
</dbReference>
<name>A0ABW7XAT1_9NOCA</name>
<evidence type="ECO:0000313" key="2">
    <source>
        <dbReference type="EMBL" id="MFI2478247.1"/>
    </source>
</evidence>
<feature type="compositionally biased region" description="Basic and acidic residues" evidence="1">
    <location>
        <begin position="48"/>
        <end position="58"/>
    </location>
</feature>
<dbReference type="Proteomes" id="UP001611415">
    <property type="component" value="Unassembled WGS sequence"/>
</dbReference>
<dbReference type="EMBL" id="JBIRYO010000035">
    <property type="protein sequence ID" value="MFI2478247.1"/>
    <property type="molecule type" value="Genomic_DNA"/>
</dbReference>
<reference evidence="2 3" key="1">
    <citation type="submission" date="2024-10" db="EMBL/GenBank/DDBJ databases">
        <title>The Natural Products Discovery Center: Release of the First 8490 Sequenced Strains for Exploring Actinobacteria Biosynthetic Diversity.</title>
        <authorList>
            <person name="Kalkreuter E."/>
            <person name="Kautsar S.A."/>
            <person name="Yang D."/>
            <person name="Bader C.D."/>
            <person name="Teijaro C.N."/>
            <person name="Fluegel L."/>
            <person name="Davis C.M."/>
            <person name="Simpson J.R."/>
            <person name="Lauterbach L."/>
            <person name="Steele A.D."/>
            <person name="Gui C."/>
            <person name="Meng S."/>
            <person name="Li G."/>
            <person name="Viehrig K."/>
            <person name="Ye F."/>
            <person name="Su P."/>
            <person name="Kiefer A.F."/>
            <person name="Nichols A."/>
            <person name="Cepeda A.J."/>
            <person name="Yan W."/>
            <person name="Fan B."/>
            <person name="Jiang Y."/>
            <person name="Adhikari A."/>
            <person name="Zheng C.-J."/>
            <person name="Schuster L."/>
            <person name="Cowan T.M."/>
            <person name="Smanski M.J."/>
            <person name="Chevrette M.G."/>
            <person name="De Carvalho L.P.S."/>
            <person name="Shen B."/>
        </authorList>
    </citation>
    <scope>NUCLEOTIDE SEQUENCE [LARGE SCALE GENOMIC DNA]</scope>
    <source>
        <strain evidence="2 3">NPDC019275</strain>
    </source>
</reference>
<gene>
    <name evidence="2" type="ORF">ACH49W_33220</name>
</gene>
<proteinExistence type="predicted"/>
<comment type="caution">
    <text evidence="2">The sequence shown here is derived from an EMBL/GenBank/DDBJ whole genome shotgun (WGS) entry which is preliminary data.</text>
</comment>
<evidence type="ECO:0000256" key="1">
    <source>
        <dbReference type="SAM" id="MobiDB-lite"/>
    </source>
</evidence>
<sequence>MTRGSDGPSDAEYIEKAADDSEDDAEQKKGKSDLMPDTPGMLGDQIDEMSHPDKPTPS</sequence>
<organism evidence="2 3">
    <name type="scientific">Nocardia xishanensis</name>
    <dbReference type="NCBI Taxonomy" id="238964"/>
    <lineage>
        <taxon>Bacteria</taxon>
        <taxon>Bacillati</taxon>
        <taxon>Actinomycetota</taxon>
        <taxon>Actinomycetes</taxon>
        <taxon>Mycobacteriales</taxon>
        <taxon>Nocardiaceae</taxon>
        <taxon>Nocardia</taxon>
    </lineage>
</organism>